<keyword evidence="2" id="KW-1185">Reference proteome</keyword>
<sequence length="277" mass="31000">MDTLSVKIMMDSEEVTQCLVDRPSCLIDDSQLKSVALEDERLPSEEPASNSQFLLGGVGTSYRQAPTRSLSQGARNSAKFQIYWDKTYFATPVGALRLSIMGCMTIAILLLSFFRSDTCLEPKTPSSSNPQQDDQPLSSSFFGIHLFFCILSLIAMVAWIAIDNSSFNYRFPFKWKFFDCCVYCVLIVLLLISSSVLVKLRNRSALITACGESVGKLDMAITFSFLAVMIVLTLITIRFFEKDSPQPSSRASANPLNWVRKFSKSKQHALILLQQVH</sequence>
<organism evidence="2 3">
    <name type="scientific">Galendromus occidentalis</name>
    <name type="common">western predatory mite</name>
    <dbReference type="NCBI Taxonomy" id="34638"/>
    <lineage>
        <taxon>Eukaryota</taxon>
        <taxon>Metazoa</taxon>
        <taxon>Ecdysozoa</taxon>
        <taxon>Arthropoda</taxon>
        <taxon>Chelicerata</taxon>
        <taxon>Arachnida</taxon>
        <taxon>Acari</taxon>
        <taxon>Parasitiformes</taxon>
        <taxon>Mesostigmata</taxon>
        <taxon>Gamasina</taxon>
        <taxon>Phytoseioidea</taxon>
        <taxon>Phytoseiidae</taxon>
        <taxon>Typhlodrominae</taxon>
        <taxon>Galendromus</taxon>
    </lineage>
</organism>
<evidence type="ECO:0000313" key="3">
    <source>
        <dbReference type="RefSeq" id="XP_018496718.1"/>
    </source>
</evidence>
<reference evidence="3" key="1">
    <citation type="submission" date="2025-08" db="UniProtKB">
        <authorList>
            <consortium name="RefSeq"/>
        </authorList>
    </citation>
    <scope>IDENTIFICATION</scope>
</reference>
<keyword evidence="1" id="KW-0812">Transmembrane</keyword>
<evidence type="ECO:0000256" key="1">
    <source>
        <dbReference type="SAM" id="Phobius"/>
    </source>
</evidence>
<evidence type="ECO:0000313" key="2">
    <source>
        <dbReference type="Proteomes" id="UP000694867"/>
    </source>
</evidence>
<protein>
    <submittedName>
        <fullName evidence="3">Uncharacterized protein LOC100906466</fullName>
    </submittedName>
</protein>
<feature type="transmembrane region" description="Helical" evidence="1">
    <location>
        <begin position="182"/>
        <end position="200"/>
    </location>
</feature>
<keyword evidence="1" id="KW-0472">Membrane</keyword>
<feature type="transmembrane region" description="Helical" evidence="1">
    <location>
        <begin position="220"/>
        <end position="240"/>
    </location>
</feature>
<dbReference type="GeneID" id="100906466"/>
<accession>A0AAJ7PAM1</accession>
<dbReference type="RefSeq" id="XP_018496718.1">
    <property type="nucleotide sequence ID" value="XM_018641202.2"/>
</dbReference>
<dbReference type="KEGG" id="goe:100906466"/>
<feature type="transmembrane region" description="Helical" evidence="1">
    <location>
        <begin position="95"/>
        <end position="114"/>
    </location>
</feature>
<feature type="transmembrane region" description="Helical" evidence="1">
    <location>
        <begin position="142"/>
        <end position="162"/>
    </location>
</feature>
<proteinExistence type="predicted"/>
<dbReference type="AlphaFoldDB" id="A0AAJ7PAM1"/>
<name>A0AAJ7PAM1_9ACAR</name>
<keyword evidence="1" id="KW-1133">Transmembrane helix</keyword>
<dbReference type="Proteomes" id="UP000694867">
    <property type="component" value="Unplaced"/>
</dbReference>
<gene>
    <name evidence="3" type="primary">LOC100906466</name>
</gene>